<dbReference type="EMBL" id="PEJP01000021">
    <property type="protein sequence ID" value="RYO63367.1"/>
    <property type="molecule type" value="Genomic_DNA"/>
</dbReference>
<gene>
    <name evidence="1" type="ORF">AA0113_g6021</name>
</gene>
<organism evidence="1 2">
    <name type="scientific">Alternaria arborescens</name>
    <dbReference type="NCBI Taxonomy" id="156630"/>
    <lineage>
        <taxon>Eukaryota</taxon>
        <taxon>Fungi</taxon>
        <taxon>Dikarya</taxon>
        <taxon>Ascomycota</taxon>
        <taxon>Pezizomycotina</taxon>
        <taxon>Dothideomycetes</taxon>
        <taxon>Pleosporomycetidae</taxon>
        <taxon>Pleosporales</taxon>
        <taxon>Pleosporineae</taxon>
        <taxon>Pleosporaceae</taxon>
        <taxon>Alternaria</taxon>
        <taxon>Alternaria sect. Alternaria</taxon>
    </lineage>
</organism>
<dbReference type="AlphaFoldDB" id="A0A4Q4S0S8"/>
<evidence type="ECO:0000313" key="1">
    <source>
        <dbReference type="EMBL" id="RYO63367.1"/>
    </source>
</evidence>
<proteinExistence type="predicted"/>
<evidence type="ECO:0000313" key="2">
    <source>
        <dbReference type="Proteomes" id="UP000293823"/>
    </source>
</evidence>
<dbReference type="Proteomes" id="UP000293823">
    <property type="component" value="Unassembled WGS sequence"/>
</dbReference>
<comment type="caution">
    <text evidence="1">The sequence shown here is derived from an EMBL/GenBank/DDBJ whole genome shotgun (WGS) entry which is preliminary data.</text>
</comment>
<dbReference type="OrthoDB" id="3690251at2759"/>
<reference evidence="2" key="1">
    <citation type="journal article" date="2019" name="bioRxiv">
        <title>Genomics, evolutionary history and diagnostics of the Alternaria alternata species group including apple and Asian pear pathotypes.</title>
        <authorList>
            <person name="Armitage A.D."/>
            <person name="Cockerton H.M."/>
            <person name="Sreenivasaprasad S."/>
            <person name="Woodhall J.W."/>
            <person name="Lane C.R."/>
            <person name="Harrison R.J."/>
            <person name="Clarkson J.P."/>
        </authorList>
    </citation>
    <scope>NUCLEOTIDE SEQUENCE [LARGE SCALE GENOMIC DNA]</scope>
    <source>
        <strain evidence="2">RGR 97.0016</strain>
    </source>
</reference>
<accession>A0A4Q4S0S8</accession>
<name>A0A4Q4S0S8_9PLEO</name>
<keyword evidence="2" id="KW-1185">Reference proteome</keyword>
<protein>
    <submittedName>
        <fullName evidence="1">Uncharacterized protein</fullName>
    </submittedName>
</protein>
<sequence>MASHHTQQKFDAQSVKGIEERFPQIVGWMVEFLTFQKLHNILTTNRGKDKINIGLIRGPDHVTVDGGFIIDPPLDFPYDDSTSALRWAEKRAEHPGLESLQIYRFDAKMGTGSPKPGQWAPFFIVTVPQFPSYLCIVPIRCWVNLHNVNRRRIRAGLNHLGPSLRTNQEIVFSDLLAPFAVHESELYNALTRIVHASRNRTTYINPTNEVEFHGWCIPKPDTTTHNLLEVRERSQHTSRVAINRLLEFVEKASDMSIAFNPVGPLVCDMFLIDHLENKCYNVEHKHLVRKRRDDMEFDPGWNNAKLNWHFLFHQCGDELTIYTRLDENNYDSNVANSHTINMAAPGSDLQFINTIRANGSVAKSRLREKWRDAAHYDATIATNSMYGEDAGGSDDSIASYHAHQMEVAQAGLLFRDKINEQCCKLRYHACILLHNHPCANAVIVEHAWLPDEEEMYRTSGILPVSLVINTGTKRCIAVRFLPHRAPAESISADEMSMSRLFEPAMNTSWDVPACTTQDFVYVATTGHIPVLGQISSACLDTAILLPSTETTILPDSRTCEKCDGRHLPREWTYVQPRVLGSDVQRSQQWSLLDYPFLKDSAEPLNKVYNFDDGSVHQYFCETFTQNDRRLITTLRGPKGLLQRQWNHGDLRLAHDLSLHPTYQ</sequence>